<comment type="similarity">
    <text evidence="1">Belongs to the sorting nexin family.</text>
</comment>
<feature type="transmembrane region" description="Helical" evidence="2">
    <location>
        <begin position="29"/>
        <end position="47"/>
    </location>
</feature>
<dbReference type="PROSITE" id="PS51207">
    <property type="entry name" value="PXA"/>
    <property type="match status" value="1"/>
</dbReference>
<evidence type="ECO:0000256" key="2">
    <source>
        <dbReference type="SAM" id="Phobius"/>
    </source>
</evidence>
<dbReference type="Pfam" id="PF02194">
    <property type="entry name" value="PXA"/>
    <property type="match status" value="1"/>
</dbReference>
<keyword evidence="2" id="KW-1133">Transmembrane helix</keyword>
<proteinExistence type="inferred from homology"/>
<dbReference type="SMART" id="SM00313">
    <property type="entry name" value="PXA"/>
    <property type="match status" value="1"/>
</dbReference>
<keyword evidence="5" id="KW-1185">Reference proteome</keyword>
<evidence type="ECO:0000256" key="1">
    <source>
        <dbReference type="ARBA" id="ARBA00010883"/>
    </source>
</evidence>
<dbReference type="InterPro" id="IPR036871">
    <property type="entry name" value="PX_dom_sf"/>
</dbReference>
<dbReference type="RefSeq" id="XP_022253102.1">
    <property type="nucleotide sequence ID" value="XM_022397394.1"/>
</dbReference>
<dbReference type="Gene3D" id="3.30.1520.10">
    <property type="entry name" value="Phox-like domain"/>
    <property type="match status" value="1"/>
</dbReference>
<evidence type="ECO:0000313" key="5">
    <source>
        <dbReference type="Proteomes" id="UP000694941"/>
    </source>
</evidence>
<protein>
    <submittedName>
        <fullName evidence="6">Sorting nexin-19-like</fullName>
    </submittedName>
</protein>
<evidence type="ECO:0000259" key="3">
    <source>
        <dbReference type="PROSITE" id="PS50195"/>
    </source>
</evidence>
<dbReference type="InterPro" id="IPR013937">
    <property type="entry name" value="Sorting_nexin_C"/>
</dbReference>
<keyword evidence="2" id="KW-0472">Membrane</keyword>
<gene>
    <name evidence="6" type="primary">LOC106469000</name>
</gene>
<feature type="domain" description="PX" evidence="3">
    <location>
        <begin position="583"/>
        <end position="717"/>
    </location>
</feature>
<dbReference type="SMART" id="SM00312">
    <property type="entry name" value="PX"/>
    <property type="match status" value="1"/>
</dbReference>
<dbReference type="PROSITE" id="PS50195">
    <property type="entry name" value="PX"/>
    <property type="match status" value="1"/>
</dbReference>
<accession>A0ABM1TB46</accession>
<dbReference type="Pfam" id="PF00787">
    <property type="entry name" value="PX"/>
    <property type="match status" value="1"/>
</dbReference>
<dbReference type="PANTHER" id="PTHR22775:SF3">
    <property type="entry name" value="SORTING NEXIN-13"/>
    <property type="match status" value="1"/>
</dbReference>
<dbReference type="PANTHER" id="PTHR22775">
    <property type="entry name" value="SORTING NEXIN"/>
    <property type="match status" value="1"/>
</dbReference>
<feature type="domain" description="PXA" evidence="4">
    <location>
        <begin position="141"/>
        <end position="322"/>
    </location>
</feature>
<feature type="transmembrane region" description="Helical" evidence="2">
    <location>
        <begin position="5"/>
        <end position="23"/>
    </location>
</feature>
<name>A0ABM1TB46_LIMPO</name>
<evidence type="ECO:0000313" key="6">
    <source>
        <dbReference type="RefSeq" id="XP_022253102.1"/>
    </source>
</evidence>
<dbReference type="Proteomes" id="UP000694941">
    <property type="component" value="Unplaced"/>
</dbReference>
<dbReference type="InterPro" id="IPR001683">
    <property type="entry name" value="PX_dom"/>
</dbReference>
<reference evidence="6" key="1">
    <citation type="submission" date="2025-08" db="UniProtKB">
        <authorList>
            <consortium name="RefSeq"/>
        </authorList>
    </citation>
    <scope>IDENTIFICATION</scope>
    <source>
        <tissue evidence="6">Muscle</tissue>
    </source>
</reference>
<organism evidence="5 6">
    <name type="scientific">Limulus polyphemus</name>
    <name type="common">Atlantic horseshoe crab</name>
    <dbReference type="NCBI Taxonomy" id="6850"/>
    <lineage>
        <taxon>Eukaryota</taxon>
        <taxon>Metazoa</taxon>
        <taxon>Ecdysozoa</taxon>
        <taxon>Arthropoda</taxon>
        <taxon>Chelicerata</taxon>
        <taxon>Merostomata</taxon>
        <taxon>Xiphosura</taxon>
        <taxon>Limulidae</taxon>
        <taxon>Limulus</taxon>
    </lineage>
</organism>
<dbReference type="SUPFAM" id="SSF64268">
    <property type="entry name" value="PX domain"/>
    <property type="match status" value="1"/>
</dbReference>
<dbReference type="Pfam" id="PF08628">
    <property type="entry name" value="Nexin_C"/>
    <property type="match status" value="1"/>
</dbReference>
<evidence type="ECO:0000259" key="4">
    <source>
        <dbReference type="PROSITE" id="PS51207"/>
    </source>
</evidence>
<keyword evidence="2" id="KW-0812">Transmembrane</keyword>
<dbReference type="GeneID" id="106469000"/>
<sequence>MYAKTVILCVILIALALVLLIMMDRLGSFFGIAFCGVLSFCGTTIAIRQLLMRYDTRCPSTQNCSEQQQRSALDRGNVTIKINANLLDWVETVLLEPEDVPVPSDSQTFLHETVQCFDVNHPGSESQKDEHMNFTSVCSGSNNYMKEVRVFVHNISCYYIKSWYFHLSQDREFPDEIGDILEDVLFAAGTKLSKLNVSLLFHEILLCCHQHFSVYLRALEMLSENEKKQRLADYTAFDSKIEEAILVTHAAVLNQEAEHSHLTTLSTGIVKVLAPPDVLGCPLVSTILIDIIAHKVLLPLVHRLGDPNWLNWIIFTFLSEEITHEETSSIRKRDFVEMTSNQNFVSDDHHSSFSYKSIPKRHVDSDAVSQETEPTTRDSHNVKLHLNLRSGAINKKKDLQSVKIKPFINSGQEVRHQDDTDDENEYLEVRLRNVTTSPGVTRKEPSSEWEVWSVDVSKQTEKHPLNLSPGMSCIKPGTPTVLLTSPDEENQPVSVEPVVSRTQIKRSKSLDIISQVIPRLTQVLPIRDGNTDNECEKYKLKKGNANSLPRAIQDISPQKEKGEIEPTEIASEAIESDSLPSLFTDICIKSTEQQHEPGRGPFTLYCIHYEALYILSPDDDGEDQTQLVKHASTVKRRFREFLTLQSRLEDNKVTCKHLKGIKGPSKWLATPFYALDKKNIEERRVFLQSYLVKLCSREVVANSPELKEFLAYGIDASIAYVRKANEVGVPRIDKMFVRGVKGAIDLIRTALPSLPQDMNENIPDLPGEKYGQTKSLLPVFGRSRAEERRLDIEFQYLDEKTTNLEHQMYKYINSFESASSPDISPPLSPQNQPRTLSLLSRNKSGKDKLLSRIDSKTSMESSRMLLSESSVQESVDKVEKVKRRIKKEVPLASAVIDLGLLTITDSNYKYRKSNVVLVLKILLGQLLNRWLEKKLTKITTQEQCAQYLHLLHEALWPKSENNENSVPQQDLAFQALKSFFSFLTPVVFSSSQYEESLSLLLGSLQNEKLNKCLVYHLLDILVDMITSQDT</sequence>
<dbReference type="InterPro" id="IPR003114">
    <property type="entry name" value="Phox_assoc"/>
</dbReference>